<organism evidence="2 3">
    <name type="scientific">Anaerobutyricum hallii</name>
    <dbReference type="NCBI Taxonomy" id="39488"/>
    <lineage>
        <taxon>Bacteria</taxon>
        <taxon>Bacillati</taxon>
        <taxon>Bacillota</taxon>
        <taxon>Clostridia</taxon>
        <taxon>Lachnospirales</taxon>
        <taxon>Lachnospiraceae</taxon>
        <taxon>Anaerobutyricum</taxon>
    </lineage>
</organism>
<dbReference type="SUPFAM" id="SSF88874">
    <property type="entry name" value="Receptor-binding domain of short tail fibre protein gp12"/>
    <property type="match status" value="1"/>
</dbReference>
<dbReference type="Pfam" id="PF21939">
    <property type="entry name" value="Gp10_C"/>
    <property type="match status" value="1"/>
</dbReference>
<evidence type="ECO:0000259" key="1">
    <source>
        <dbReference type="Pfam" id="PF21939"/>
    </source>
</evidence>
<dbReference type="InterPro" id="IPR053827">
    <property type="entry name" value="Gp10_C"/>
</dbReference>
<dbReference type="EMBL" id="QRQO01000007">
    <property type="protein sequence ID" value="RHN15837.1"/>
    <property type="molecule type" value="Genomic_DNA"/>
</dbReference>
<protein>
    <recommendedName>
        <fullName evidence="1">Baseplate structural protein Gp10 C-terminal domain-containing protein</fullName>
    </recommendedName>
</protein>
<dbReference type="AlphaFoldDB" id="A0A415UCS8"/>
<accession>A0A415UCS8</accession>
<gene>
    <name evidence="2" type="ORF">DWZ29_03895</name>
</gene>
<evidence type="ECO:0000313" key="3">
    <source>
        <dbReference type="Proteomes" id="UP000283700"/>
    </source>
</evidence>
<reference evidence="2 3" key="1">
    <citation type="submission" date="2018-08" db="EMBL/GenBank/DDBJ databases">
        <title>A genome reference for cultivated species of the human gut microbiota.</title>
        <authorList>
            <person name="Zou Y."/>
            <person name="Xue W."/>
            <person name="Luo G."/>
        </authorList>
    </citation>
    <scope>NUCLEOTIDE SEQUENCE [LARGE SCALE GENOMIC DNA]</scope>
    <source>
        <strain evidence="2 3">AF31-17AC</strain>
    </source>
</reference>
<feature type="domain" description="Baseplate structural protein Gp10 C-terminal" evidence="1">
    <location>
        <begin position="30"/>
        <end position="196"/>
    </location>
</feature>
<sequence length="197" mass="20906">MGYLDNDGLARLWAKIKNYIDAHSSGGVTLDKVYPVGSIYMSVNNTNPGTLFGGTWVTWGAGRVPVSVNTSDGDFSTVEKTGGEKTHTLSINEMPSHKHSTTVKVTGKSLTGTVHNFAGQSASWGPGNTVSGICSASGDDTAFYPSGTSKTTKYKDGFKIDATHSHAASATMENAGGGNAHNNMQPYITCYMWKRIE</sequence>
<dbReference type="RefSeq" id="WP_118485719.1">
    <property type="nucleotide sequence ID" value="NZ_CBCTWI010000010.1"/>
</dbReference>
<name>A0A415UCS8_9FIRM</name>
<evidence type="ECO:0000313" key="2">
    <source>
        <dbReference type="EMBL" id="RHN15837.1"/>
    </source>
</evidence>
<comment type="caution">
    <text evidence="2">The sequence shown here is derived from an EMBL/GenBank/DDBJ whole genome shotgun (WGS) entry which is preliminary data.</text>
</comment>
<proteinExistence type="predicted"/>
<dbReference type="Proteomes" id="UP000283700">
    <property type="component" value="Unassembled WGS sequence"/>
</dbReference>